<protein>
    <recommendedName>
        <fullName evidence="3">RRM domain-containing protein</fullName>
    </recommendedName>
</protein>
<dbReference type="SUPFAM" id="SSF54928">
    <property type="entry name" value="RNA-binding domain, RBD"/>
    <property type="match status" value="1"/>
</dbReference>
<dbReference type="AlphaFoldDB" id="A0A8C6TZ52"/>
<evidence type="ECO:0000256" key="2">
    <source>
        <dbReference type="PROSITE-ProRule" id="PRU00176"/>
    </source>
</evidence>
<dbReference type="PANTHER" id="PTHR48027">
    <property type="entry name" value="HETEROGENEOUS NUCLEAR RIBONUCLEOPROTEIN 87F-RELATED"/>
    <property type="match status" value="1"/>
</dbReference>
<dbReference type="GO" id="GO:0003723">
    <property type="term" value="F:RNA binding"/>
    <property type="evidence" value="ECO:0007669"/>
    <property type="project" value="UniProtKB-UniRule"/>
</dbReference>
<evidence type="ECO:0000256" key="1">
    <source>
        <dbReference type="ARBA" id="ARBA00022884"/>
    </source>
</evidence>
<reference evidence="4" key="1">
    <citation type="submission" date="2025-08" db="UniProtKB">
        <authorList>
            <consortium name="Ensembl"/>
        </authorList>
    </citation>
    <scope>IDENTIFICATION</scope>
</reference>
<feature type="domain" description="RRM" evidence="3">
    <location>
        <begin position="4"/>
        <end position="82"/>
    </location>
</feature>
<dbReference type="InterPro" id="IPR035979">
    <property type="entry name" value="RBD_domain_sf"/>
</dbReference>
<keyword evidence="5" id="KW-1185">Reference proteome</keyword>
<evidence type="ECO:0000259" key="3">
    <source>
        <dbReference type="PROSITE" id="PS50102"/>
    </source>
</evidence>
<sequence>MAEEKLFISGLSYGIDENLLAEAFSQYGTIKKVNLIRDRHTKNSCGFGFIQYANVKCAKLAMEAMEGNTLAGRTIRVEQARRHGRSGRGVGTPRLQSFVTGGVARGSPISLYFRDDVKHYYTGKSGIQRNQGRCSKNINLFIFQGQFTILILSLKCHFSDQQNT</sequence>
<dbReference type="InterPro" id="IPR012677">
    <property type="entry name" value="Nucleotide-bd_a/b_plait_sf"/>
</dbReference>
<name>A0A8C6TZ52_9GOBI</name>
<organism evidence="4 5">
    <name type="scientific">Neogobius melanostomus</name>
    <name type="common">round goby</name>
    <dbReference type="NCBI Taxonomy" id="47308"/>
    <lineage>
        <taxon>Eukaryota</taxon>
        <taxon>Metazoa</taxon>
        <taxon>Chordata</taxon>
        <taxon>Craniata</taxon>
        <taxon>Vertebrata</taxon>
        <taxon>Euteleostomi</taxon>
        <taxon>Actinopterygii</taxon>
        <taxon>Neopterygii</taxon>
        <taxon>Teleostei</taxon>
        <taxon>Neoteleostei</taxon>
        <taxon>Acanthomorphata</taxon>
        <taxon>Gobiaria</taxon>
        <taxon>Gobiiformes</taxon>
        <taxon>Gobioidei</taxon>
        <taxon>Gobiidae</taxon>
        <taxon>Benthophilinae</taxon>
        <taxon>Neogobiini</taxon>
        <taxon>Neogobius</taxon>
    </lineage>
</organism>
<dbReference type="InterPro" id="IPR052462">
    <property type="entry name" value="SLIRP/GR-RBP-like"/>
</dbReference>
<reference evidence="4" key="2">
    <citation type="submission" date="2025-09" db="UniProtKB">
        <authorList>
            <consortium name="Ensembl"/>
        </authorList>
    </citation>
    <scope>IDENTIFICATION</scope>
</reference>
<accession>A0A8C6TZ52</accession>
<evidence type="ECO:0000313" key="4">
    <source>
        <dbReference type="Ensembl" id="ENSNMLP00000027655.1"/>
    </source>
</evidence>
<keyword evidence="1 2" id="KW-0694">RNA-binding</keyword>
<dbReference type="InterPro" id="IPR000504">
    <property type="entry name" value="RRM_dom"/>
</dbReference>
<dbReference type="Gene3D" id="3.30.70.330">
    <property type="match status" value="1"/>
</dbReference>
<dbReference type="Ensembl" id="ENSNMLT00000030897.1">
    <property type="protein sequence ID" value="ENSNMLP00000027655.1"/>
    <property type="gene ID" value="ENSNMLG00000017627.1"/>
</dbReference>
<dbReference type="Proteomes" id="UP000694523">
    <property type="component" value="Unplaced"/>
</dbReference>
<evidence type="ECO:0000313" key="5">
    <source>
        <dbReference type="Proteomes" id="UP000694523"/>
    </source>
</evidence>
<dbReference type="PROSITE" id="PS50102">
    <property type="entry name" value="RRM"/>
    <property type="match status" value="1"/>
</dbReference>
<dbReference type="Pfam" id="PF00076">
    <property type="entry name" value="RRM_1"/>
    <property type="match status" value="1"/>
</dbReference>
<proteinExistence type="predicted"/>
<dbReference type="SMART" id="SM00360">
    <property type="entry name" value="RRM"/>
    <property type="match status" value="1"/>
</dbReference>